<keyword evidence="12" id="KW-1185">Reference proteome</keyword>
<gene>
    <name evidence="11" type="ORF">DAEQUDRAFT_674204</name>
</gene>
<evidence type="ECO:0000256" key="2">
    <source>
        <dbReference type="ARBA" id="ARBA00010790"/>
    </source>
</evidence>
<dbReference type="Gene3D" id="3.50.50.60">
    <property type="entry name" value="FAD/NAD(P)-binding domain"/>
    <property type="match status" value="1"/>
</dbReference>
<feature type="binding site" evidence="6">
    <location>
        <begin position="123"/>
        <end position="126"/>
    </location>
    <ligand>
        <name>FAD</name>
        <dbReference type="ChEBI" id="CHEBI:57692"/>
    </ligand>
</feature>
<dbReference type="Pfam" id="PF00732">
    <property type="entry name" value="GMC_oxred_N"/>
    <property type="match status" value="1"/>
</dbReference>
<dbReference type="AlphaFoldDB" id="A0A165NGR8"/>
<dbReference type="OrthoDB" id="269227at2759"/>
<dbReference type="PROSITE" id="PS00624">
    <property type="entry name" value="GMC_OXRED_2"/>
    <property type="match status" value="1"/>
</dbReference>
<proteinExistence type="inferred from homology"/>
<dbReference type="PIRSF" id="PIRSF000137">
    <property type="entry name" value="Alcohol_oxidase"/>
    <property type="match status" value="1"/>
</dbReference>
<feature type="compositionally biased region" description="Polar residues" evidence="8">
    <location>
        <begin position="1"/>
        <end position="11"/>
    </location>
</feature>
<comment type="cofactor">
    <cofactor evidence="1 6">
        <name>FAD</name>
        <dbReference type="ChEBI" id="CHEBI:57692"/>
    </cofactor>
</comment>
<feature type="active site" description="Proton donor" evidence="5">
    <location>
        <position position="555"/>
    </location>
</feature>
<dbReference type="EMBL" id="KV429082">
    <property type="protein sequence ID" value="KZT66955.1"/>
    <property type="molecule type" value="Genomic_DNA"/>
</dbReference>
<name>A0A165NGR8_9APHY</name>
<dbReference type="InterPro" id="IPR007867">
    <property type="entry name" value="GMC_OxRtase_C"/>
</dbReference>
<dbReference type="InterPro" id="IPR000172">
    <property type="entry name" value="GMC_OxRdtase_N"/>
</dbReference>
<evidence type="ECO:0000313" key="11">
    <source>
        <dbReference type="EMBL" id="KZT66955.1"/>
    </source>
</evidence>
<dbReference type="PANTHER" id="PTHR11552">
    <property type="entry name" value="GLUCOSE-METHANOL-CHOLINE GMC OXIDOREDUCTASE"/>
    <property type="match status" value="1"/>
</dbReference>
<dbReference type="PANTHER" id="PTHR11552:SF147">
    <property type="entry name" value="CHOLINE DEHYDROGENASE, MITOCHONDRIAL"/>
    <property type="match status" value="1"/>
</dbReference>
<protein>
    <submittedName>
        <fullName evidence="11">GMC oxidoreductase</fullName>
    </submittedName>
</protein>
<dbReference type="SUPFAM" id="SSF51905">
    <property type="entry name" value="FAD/NAD(P)-binding domain"/>
    <property type="match status" value="1"/>
</dbReference>
<evidence type="ECO:0000256" key="6">
    <source>
        <dbReference type="PIRSR" id="PIRSR000137-2"/>
    </source>
</evidence>
<feature type="binding site" evidence="6">
    <location>
        <begin position="554"/>
        <end position="555"/>
    </location>
    <ligand>
        <name>FAD</name>
        <dbReference type="ChEBI" id="CHEBI:57692"/>
    </ligand>
</feature>
<evidence type="ECO:0000313" key="12">
    <source>
        <dbReference type="Proteomes" id="UP000076727"/>
    </source>
</evidence>
<comment type="similarity">
    <text evidence="2 7">Belongs to the GMC oxidoreductase family.</text>
</comment>
<evidence type="ECO:0000256" key="5">
    <source>
        <dbReference type="PIRSR" id="PIRSR000137-1"/>
    </source>
</evidence>
<feature type="region of interest" description="Disordered" evidence="8">
    <location>
        <begin position="1"/>
        <end position="28"/>
    </location>
</feature>
<evidence type="ECO:0000259" key="9">
    <source>
        <dbReference type="PROSITE" id="PS00623"/>
    </source>
</evidence>
<dbReference type="InterPro" id="IPR012132">
    <property type="entry name" value="GMC_OxRdtase"/>
</dbReference>
<dbReference type="GO" id="GO:0050660">
    <property type="term" value="F:flavin adenine dinucleotide binding"/>
    <property type="evidence" value="ECO:0007669"/>
    <property type="project" value="InterPro"/>
</dbReference>
<dbReference type="STRING" id="1314783.A0A165NGR8"/>
<evidence type="ECO:0000259" key="10">
    <source>
        <dbReference type="PROSITE" id="PS00624"/>
    </source>
</evidence>
<dbReference type="InterPro" id="IPR036188">
    <property type="entry name" value="FAD/NAD-bd_sf"/>
</dbReference>
<evidence type="ECO:0000256" key="8">
    <source>
        <dbReference type="SAM" id="MobiDB-lite"/>
    </source>
</evidence>
<organism evidence="11 12">
    <name type="scientific">Daedalea quercina L-15889</name>
    <dbReference type="NCBI Taxonomy" id="1314783"/>
    <lineage>
        <taxon>Eukaryota</taxon>
        <taxon>Fungi</taxon>
        <taxon>Dikarya</taxon>
        <taxon>Basidiomycota</taxon>
        <taxon>Agaricomycotina</taxon>
        <taxon>Agaricomycetes</taxon>
        <taxon>Polyporales</taxon>
        <taxon>Fomitopsis</taxon>
    </lineage>
</organism>
<evidence type="ECO:0000256" key="1">
    <source>
        <dbReference type="ARBA" id="ARBA00001974"/>
    </source>
</evidence>
<sequence length="620" mass="65490">MGASSSKSTVDNPELYATPLPAGAPNDTPQAHWKSYDYVIVGGGTAGCVLASRLSEDPHVTVLVLEAGPSHEGQLMSRMPLGFSKLLQSECDWDYETTSQPGMDGRSLSWARGKMLGGTSGLNALVYHRADPQGKALARSHSSRGGEGWGYDTMQKYFTKSETVVSDPHAPVDTAAHGRSGRWKVHSFPITTISTRFIEAAERVGIPRKPDLTTAEGTVGAGPFMTFIDERGERTSAAAAYLTAEVLRRPNLTVAVKAVAEQILFTSAGEGAEPRAAGVRVAAARGGPQFGVAAAREVVLAAGAIASPQLLMLSGVGPAAHLSALGIRVVRDAPHVGQHLSEHVNSGSMIFRAKQGMTLDALNRPLTAISALVRWLVTGGGPMSVPPTEAALFVRSDDDRLPYAREGEAPTPTAVNSSGPAAPDLEVVFCPMTIIRVNTGFLVPPSDVEGVTIGAILLHPESNGAITLRSASAWDKPLIDANYLRSENDMNVLVKGMRLVLRLAQTEPLASCFQPYAHDAQDGFDPYWATKVDPDTVTDEELKTLVRANAQSAWHPTCTVRMGTDPATSAVDPELRVHGVAGLRVVDASVFPAQVSGHTCAVVIALAERAADLIAGRVTV</sequence>
<reference evidence="11 12" key="1">
    <citation type="journal article" date="2016" name="Mol. Biol. Evol.">
        <title>Comparative Genomics of Early-Diverging Mushroom-Forming Fungi Provides Insights into the Origins of Lignocellulose Decay Capabilities.</title>
        <authorList>
            <person name="Nagy L.G."/>
            <person name="Riley R."/>
            <person name="Tritt A."/>
            <person name="Adam C."/>
            <person name="Daum C."/>
            <person name="Floudas D."/>
            <person name="Sun H."/>
            <person name="Yadav J.S."/>
            <person name="Pangilinan J."/>
            <person name="Larsson K.H."/>
            <person name="Matsuura K."/>
            <person name="Barry K."/>
            <person name="Labutti K."/>
            <person name="Kuo R."/>
            <person name="Ohm R.A."/>
            <person name="Bhattacharya S.S."/>
            <person name="Shirouzu T."/>
            <person name="Yoshinaga Y."/>
            <person name="Martin F.M."/>
            <person name="Grigoriev I.V."/>
            <person name="Hibbett D.S."/>
        </authorList>
    </citation>
    <scope>NUCLEOTIDE SEQUENCE [LARGE SCALE GENOMIC DNA]</scope>
    <source>
        <strain evidence="11 12">L-15889</strain>
    </source>
</reference>
<accession>A0A165NGR8</accession>
<feature type="domain" description="Glucose-methanol-choline oxidoreductase N-terminal" evidence="10">
    <location>
        <begin position="303"/>
        <end position="317"/>
    </location>
</feature>
<evidence type="ECO:0000256" key="7">
    <source>
        <dbReference type="RuleBase" id="RU003968"/>
    </source>
</evidence>
<dbReference type="PROSITE" id="PS00623">
    <property type="entry name" value="GMC_OXRED_1"/>
    <property type="match status" value="1"/>
</dbReference>
<dbReference type="GO" id="GO:0016614">
    <property type="term" value="F:oxidoreductase activity, acting on CH-OH group of donors"/>
    <property type="evidence" value="ECO:0007669"/>
    <property type="project" value="InterPro"/>
</dbReference>
<dbReference type="Gene3D" id="3.30.560.10">
    <property type="entry name" value="Glucose Oxidase, domain 3"/>
    <property type="match status" value="1"/>
</dbReference>
<dbReference type="SUPFAM" id="SSF54373">
    <property type="entry name" value="FAD-linked reductases, C-terminal domain"/>
    <property type="match status" value="1"/>
</dbReference>
<feature type="domain" description="Glucose-methanol-choline oxidoreductase N-terminal" evidence="9">
    <location>
        <begin position="113"/>
        <end position="136"/>
    </location>
</feature>
<evidence type="ECO:0000256" key="4">
    <source>
        <dbReference type="ARBA" id="ARBA00022827"/>
    </source>
</evidence>
<feature type="binding site" evidence="6">
    <location>
        <position position="119"/>
    </location>
    <ligand>
        <name>FAD</name>
        <dbReference type="ChEBI" id="CHEBI:57692"/>
    </ligand>
</feature>
<dbReference type="Pfam" id="PF05199">
    <property type="entry name" value="GMC_oxred_C"/>
    <property type="match status" value="1"/>
</dbReference>
<keyword evidence="4 6" id="KW-0274">FAD</keyword>
<keyword evidence="3 7" id="KW-0285">Flavoprotein</keyword>
<feature type="active site" description="Proton acceptor" evidence="5">
    <location>
        <position position="598"/>
    </location>
</feature>
<evidence type="ECO:0000256" key="3">
    <source>
        <dbReference type="ARBA" id="ARBA00022630"/>
    </source>
</evidence>
<dbReference type="Proteomes" id="UP000076727">
    <property type="component" value="Unassembled WGS sequence"/>
</dbReference>